<sequence>MIPSVCGFSGESGAGKTESAKLILQFLAAVSGQHLWIEQQILEATPILEAFGNAKTVKNDNSSRFGKYIEIYFNNDGIIEGAKIEQYLLEKSRVCQLAADERNYHIFYSILMGMNTEQKKLLSLGTAHEFDYLTMVRYAVLRSAVFDNLDCCELLESKHLSVATKLLEVNPLELKKALTHRSIVIRGENVTTPVSKTQAASSRNALVKGIYDLLFLWIVKKINSVINTPTTKGPGKVCSSIGLLDIFGFENFDSNRYLESLKCLARQTMLVDVGNEDGDSNVPPFFSFEQLCINFANEHLQQFFVKCVFKEEQEEYVQENINWQHMDFIDNQRTLDILAVKPMNIISLIDEESKFPKGTDTTLLSKLNNHHSKSMVYIPPMSSHGTMFGIAHFAGLVHYEAKGFLEKNRDQLSSSIIQVVQTSKNKFLKLIFQSSIGPAQGRSQSQRQILPGSSIKKTDSYKQFSTLSRQFKQSLDSLMKTLRACHPFFIRCIKPNEYKKPLLFDRELCVKQLRYSGMQETIRIRKSGYPIRFTFMEFVQEYKILLRPLPQQVKEENDHLFLTLERDRVLTARATLILKVLRGFKDRKTFLRLKYAARTIQNHWRGYLYRKRYQT</sequence>
<dbReference type="Pfam" id="PF00063">
    <property type="entry name" value="Myosin_head"/>
    <property type="match status" value="3"/>
</dbReference>
<dbReference type="InterPro" id="IPR027417">
    <property type="entry name" value="P-loop_NTPase"/>
</dbReference>
<protein>
    <recommendedName>
        <fullName evidence="6">Myosin motor domain-containing protein</fullName>
    </recommendedName>
</protein>
<dbReference type="PRINTS" id="PR00193">
    <property type="entry name" value="MYOSINHEAVY"/>
</dbReference>
<dbReference type="InterPro" id="IPR000048">
    <property type="entry name" value="IQ_motif_EF-hand-BS"/>
</dbReference>
<evidence type="ECO:0000256" key="5">
    <source>
        <dbReference type="PROSITE-ProRule" id="PRU00782"/>
    </source>
</evidence>
<dbReference type="PANTHER" id="PTHR46049">
    <property type="entry name" value="AGAP003327-PA"/>
    <property type="match status" value="1"/>
</dbReference>
<evidence type="ECO:0000256" key="1">
    <source>
        <dbReference type="ARBA" id="ARBA00022741"/>
    </source>
</evidence>
<dbReference type="GO" id="GO:0005524">
    <property type="term" value="F:ATP binding"/>
    <property type="evidence" value="ECO:0007669"/>
    <property type="project" value="UniProtKB-UniRule"/>
</dbReference>
<feature type="non-terminal residue" evidence="7">
    <location>
        <position position="615"/>
    </location>
</feature>
<dbReference type="SUPFAM" id="SSF52540">
    <property type="entry name" value="P-loop containing nucleoside triphosphate hydrolases"/>
    <property type="match status" value="1"/>
</dbReference>
<dbReference type="STRING" id="137246.A0A401RUG1"/>
<dbReference type="InterPro" id="IPR001609">
    <property type="entry name" value="Myosin_head_motor_dom-like"/>
</dbReference>
<name>A0A401RUG1_CHIPU</name>
<keyword evidence="8" id="KW-1185">Reference proteome</keyword>
<dbReference type="Gene3D" id="1.10.10.820">
    <property type="match status" value="1"/>
</dbReference>
<feature type="domain" description="Myosin motor" evidence="6">
    <location>
        <begin position="1"/>
        <end position="613"/>
    </location>
</feature>
<dbReference type="Gene3D" id="1.20.5.190">
    <property type="match status" value="1"/>
</dbReference>
<feature type="region of interest" description="Actin-binding" evidence="5">
    <location>
        <begin position="475"/>
        <end position="497"/>
    </location>
</feature>
<dbReference type="Gene3D" id="3.40.850.10">
    <property type="entry name" value="Kinesin motor domain"/>
    <property type="match status" value="2"/>
</dbReference>
<dbReference type="GO" id="GO:0003779">
    <property type="term" value="F:actin binding"/>
    <property type="evidence" value="ECO:0007669"/>
    <property type="project" value="UniProtKB-KW"/>
</dbReference>
<dbReference type="PROSITE" id="PS50096">
    <property type="entry name" value="IQ"/>
    <property type="match status" value="1"/>
</dbReference>
<dbReference type="Gene3D" id="1.20.120.720">
    <property type="entry name" value="Myosin VI head, motor domain, U50 subdomain"/>
    <property type="match status" value="1"/>
</dbReference>
<evidence type="ECO:0000313" key="7">
    <source>
        <dbReference type="EMBL" id="GCC21785.1"/>
    </source>
</evidence>
<feature type="binding site" evidence="5">
    <location>
        <begin position="10"/>
        <end position="17"/>
    </location>
    <ligand>
        <name>ATP</name>
        <dbReference type="ChEBI" id="CHEBI:30616"/>
    </ligand>
</feature>
<evidence type="ECO:0000259" key="6">
    <source>
        <dbReference type="PROSITE" id="PS51456"/>
    </source>
</evidence>
<gene>
    <name evidence="7" type="ORF">chiPu_0020260</name>
</gene>
<dbReference type="OMA" id="RENITWN"/>
<accession>A0A401RUG1</accession>
<dbReference type="Pfam" id="PF00612">
    <property type="entry name" value="IQ"/>
    <property type="match status" value="1"/>
</dbReference>
<keyword evidence="3 5" id="KW-0518">Myosin</keyword>
<dbReference type="EMBL" id="BEZZ01002472">
    <property type="protein sequence ID" value="GCC21785.1"/>
    <property type="molecule type" value="Genomic_DNA"/>
</dbReference>
<comment type="caution">
    <text evidence="7">The sequence shown here is derived from an EMBL/GenBank/DDBJ whole genome shotgun (WGS) entry which is preliminary data.</text>
</comment>
<dbReference type="OrthoDB" id="6108017at2759"/>
<dbReference type="GO" id="GO:0003774">
    <property type="term" value="F:cytoskeletal motor activity"/>
    <property type="evidence" value="ECO:0007669"/>
    <property type="project" value="UniProtKB-UniRule"/>
</dbReference>
<organism evidence="7 8">
    <name type="scientific">Chiloscyllium punctatum</name>
    <name type="common">Brownbanded bambooshark</name>
    <name type="synonym">Hemiscyllium punctatum</name>
    <dbReference type="NCBI Taxonomy" id="137246"/>
    <lineage>
        <taxon>Eukaryota</taxon>
        <taxon>Metazoa</taxon>
        <taxon>Chordata</taxon>
        <taxon>Craniata</taxon>
        <taxon>Vertebrata</taxon>
        <taxon>Chondrichthyes</taxon>
        <taxon>Elasmobranchii</taxon>
        <taxon>Galeomorphii</taxon>
        <taxon>Galeoidea</taxon>
        <taxon>Orectolobiformes</taxon>
        <taxon>Hemiscylliidae</taxon>
        <taxon>Chiloscyllium</taxon>
    </lineage>
</organism>
<comment type="similarity">
    <text evidence="5">Belongs to the TRAFAC class myosin-kinesin ATPase superfamily. Myosin family.</text>
</comment>
<evidence type="ECO:0000256" key="2">
    <source>
        <dbReference type="ARBA" id="ARBA00022840"/>
    </source>
</evidence>
<evidence type="ECO:0000256" key="3">
    <source>
        <dbReference type="ARBA" id="ARBA00023123"/>
    </source>
</evidence>
<keyword evidence="2 5" id="KW-0067">ATP-binding</keyword>
<keyword evidence="5" id="KW-0009">Actin-binding</keyword>
<dbReference type="SMART" id="SM00015">
    <property type="entry name" value="IQ"/>
    <property type="match status" value="2"/>
</dbReference>
<dbReference type="GO" id="GO:0016459">
    <property type="term" value="C:myosin complex"/>
    <property type="evidence" value="ECO:0007669"/>
    <property type="project" value="UniProtKB-KW"/>
</dbReference>
<dbReference type="PROSITE" id="PS51456">
    <property type="entry name" value="MYOSIN_MOTOR"/>
    <property type="match status" value="1"/>
</dbReference>
<keyword evidence="4 5" id="KW-0505">Motor protein</keyword>
<evidence type="ECO:0000313" key="8">
    <source>
        <dbReference type="Proteomes" id="UP000287033"/>
    </source>
</evidence>
<reference evidence="7 8" key="1">
    <citation type="journal article" date="2018" name="Nat. Ecol. Evol.">
        <title>Shark genomes provide insights into elasmobranch evolution and the origin of vertebrates.</title>
        <authorList>
            <person name="Hara Y"/>
            <person name="Yamaguchi K"/>
            <person name="Onimaru K"/>
            <person name="Kadota M"/>
            <person name="Koyanagi M"/>
            <person name="Keeley SD"/>
            <person name="Tatsumi K"/>
            <person name="Tanaka K"/>
            <person name="Motone F"/>
            <person name="Kageyama Y"/>
            <person name="Nozu R"/>
            <person name="Adachi N"/>
            <person name="Nishimura O"/>
            <person name="Nakagawa R"/>
            <person name="Tanegashima C"/>
            <person name="Kiyatake I"/>
            <person name="Matsumoto R"/>
            <person name="Murakumo K"/>
            <person name="Nishida K"/>
            <person name="Terakita A"/>
            <person name="Kuratani S"/>
            <person name="Sato K"/>
            <person name="Hyodo S Kuraku.S."/>
        </authorList>
    </citation>
    <scope>NUCLEOTIDE SEQUENCE [LARGE SCALE GENOMIC DNA]</scope>
</reference>
<dbReference type="AlphaFoldDB" id="A0A401RUG1"/>
<proteinExistence type="inferred from homology"/>
<dbReference type="InterPro" id="IPR051724">
    <property type="entry name" value="Actin_motor_Myosin"/>
</dbReference>
<evidence type="ECO:0000256" key="4">
    <source>
        <dbReference type="ARBA" id="ARBA00023175"/>
    </source>
</evidence>
<dbReference type="SMART" id="SM00242">
    <property type="entry name" value="MYSc"/>
    <property type="match status" value="1"/>
</dbReference>
<dbReference type="InterPro" id="IPR036961">
    <property type="entry name" value="Kinesin_motor_dom_sf"/>
</dbReference>
<dbReference type="Proteomes" id="UP000287033">
    <property type="component" value="Unassembled WGS sequence"/>
</dbReference>
<keyword evidence="1 5" id="KW-0547">Nucleotide-binding</keyword>
<dbReference type="Gene3D" id="1.20.58.530">
    <property type="match status" value="1"/>
</dbReference>
<dbReference type="PANTHER" id="PTHR46049:SF10">
    <property type="entry name" value="MYOSIN VIIA"/>
    <property type="match status" value="1"/>
</dbReference>